<dbReference type="EMBL" id="JAWDES010000004">
    <property type="protein sequence ID" value="MDU0259546.1"/>
    <property type="molecule type" value="Genomic_DNA"/>
</dbReference>
<dbReference type="Proteomes" id="UP001055105">
    <property type="component" value="Unassembled WGS sequence"/>
</dbReference>
<evidence type="ECO:0000313" key="3">
    <source>
        <dbReference type="EMBL" id="KAA3159064.1"/>
    </source>
</evidence>
<keyword evidence="1" id="KW-0812">Transmembrane</keyword>
<evidence type="ECO:0000313" key="6">
    <source>
        <dbReference type="Proteomes" id="UP001055105"/>
    </source>
</evidence>
<dbReference type="Proteomes" id="UP000324870">
    <property type="component" value="Unassembled WGS sequence"/>
</dbReference>
<feature type="transmembrane region" description="Helical" evidence="1">
    <location>
        <begin position="6"/>
        <end position="27"/>
    </location>
</feature>
<dbReference type="EMBL" id="VVND01000013">
    <property type="protein sequence ID" value="KAA3159064.1"/>
    <property type="molecule type" value="Genomic_DNA"/>
</dbReference>
<dbReference type="RefSeq" id="WP_014774741.1">
    <property type="nucleotide sequence ID" value="NZ_AP025581.1"/>
</dbReference>
<evidence type="ECO:0008006" key="7">
    <source>
        <dbReference type="Google" id="ProtNLM"/>
    </source>
</evidence>
<name>A0A5B5VNL0_9BACT</name>
<keyword evidence="1" id="KW-0472">Membrane</keyword>
<gene>
    <name evidence="2" type="ORF">CE91St16_27420</name>
    <name evidence="3" type="ORF">F2A26_09315</name>
    <name evidence="4" type="ORF">RVH17_05345</name>
</gene>
<accession>A0A5B5VNL0</accession>
<sequence>MTIELGVFDIVLYTLLLCTGTILCYMLPHSVSFRRKSYEAMALDLLEQGKIKDAADIMDCLHWWHFTKETHALAALVYYKAGRIDEAKEHLAMICKPRNMLFLYLASNAKLKTLFDELKKHNE</sequence>
<organism evidence="2 6">
    <name type="scientific">Alistipes finegoldii</name>
    <dbReference type="NCBI Taxonomy" id="214856"/>
    <lineage>
        <taxon>Bacteria</taxon>
        <taxon>Pseudomonadati</taxon>
        <taxon>Bacteroidota</taxon>
        <taxon>Bacteroidia</taxon>
        <taxon>Bacteroidales</taxon>
        <taxon>Rikenellaceae</taxon>
        <taxon>Alistipes</taxon>
    </lineage>
</organism>
<protein>
    <recommendedName>
        <fullName evidence="7">Tetratricopeptide repeat protein</fullName>
    </recommendedName>
</protein>
<evidence type="ECO:0000313" key="4">
    <source>
        <dbReference type="EMBL" id="MDU0259546.1"/>
    </source>
</evidence>
<dbReference type="EMBL" id="BQOL01000002">
    <property type="protein sequence ID" value="GKI19834.1"/>
    <property type="molecule type" value="Genomic_DNA"/>
</dbReference>
<dbReference type="AlphaFoldDB" id="A0A5B5VNL0"/>
<dbReference type="Proteomes" id="UP001181347">
    <property type="component" value="Unassembled WGS sequence"/>
</dbReference>
<keyword evidence="1" id="KW-1133">Transmembrane helix</keyword>
<proteinExistence type="predicted"/>
<reference evidence="2" key="2">
    <citation type="submission" date="2022-01" db="EMBL/GenBank/DDBJ databases">
        <title>Novel bile acid biosynthetic pathways are enriched in the microbiome of centenarians.</title>
        <authorList>
            <person name="Sato Y."/>
            <person name="Atarashi K."/>
            <person name="Plichta R.D."/>
            <person name="Arai Y."/>
            <person name="Sasajima S."/>
            <person name="Kearney M.S."/>
            <person name="Suda W."/>
            <person name="Takeshita K."/>
            <person name="Sasaki T."/>
            <person name="Okamoto S."/>
            <person name="Skelly N.A."/>
            <person name="Okamura Y."/>
            <person name="Vlamakis H."/>
            <person name="Li Y."/>
            <person name="Tanoue T."/>
            <person name="Takei H."/>
            <person name="Nittono H."/>
            <person name="Narushima S."/>
            <person name="Irie J."/>
            <person name="Itoh H."/>
            <person name="Moriya K."/>
            <person name="Sugiura Y."/>
            <person name="Suematsu M."/>
            <person name="Moritoki N."/>
            <person name="Shibata S."/>
            <person name="Littman R.D."/>
            <person name="Fischbach A.M."/>
            <person name="Uwamino Y."/>
            <person name="Inoue T."/>
            <person name="Honda A."/>
            <person name="Hattori M."/>
            <person name="Murai T."/>
            <person name="Xavier J.R."/>
            <person name="Hirose N."/>
            <person name="Honda K."/>
        </authorList>
    </citation>
    <scope>NUCLEOTIDE SEQUENCE</scope>
    <source>
        <strain evidence="2">CE91-St16</strain>
    </source>
</reference>
<evidence type="ECO:0000313" key="5">
    <source>
        <dbReference type="Proteomes" id="UP000324870"/>
    </source>
</evidence>
<comment type="caution">
    <text evidence="2">The sequence shown here is derived from an EMBL/GenBank/DDBJ whole genome shotgun (WGS) entry which is preliminary data.</text>
</comment>
<evidence type="ECO:0000313" key="2">
    <source>
        <dbReference type="EMBL" id="GKI19834.1"/>
    </source>
</evidence>
<evidence type="ECO:0000256" key="1">
    <source>
        <dbReference type="SAM" id="Phobius"/>
    </source>
</evidence>
<keyword evidence="5" id="KW-1185">Reference proteome</keyword>
<reference evidence="4" key="3">
    <citation type="submission" date="2023-10" db="EMBL/GenBank/DDBJ databases">
        <title>Genome Sequence of the Bacteria from From Gut Wall in Crohn's Disease.</title>
        <authorList>
            <person name="Rodriguez-Palacios A."/>
        </authorList>
    </citation>
    <scope>NUCLEOTIDE SEQUENCE</scope>
    <source>
        <strain evidence="4">CavFT-hAR58</strain>
    </source>
</reference>
<reference evidence="3 5" key="1">
    <citation type="journal article" date="2019" name="Nat. Med.">
        <title>A library of human gut bacterial isolates paired with longitudinal multiomics data enables mechanistic microbiome research.</title>
        <authorList>
            <person name="Poyet M."/>
            <person name="Groussin M."/>
            <person name="Gibbons S.M."/>
            <person name="Avila-Pacheco J."/>
            <person name="Jiang X."/>
            <person name="Kearney S.M."/>
            <person name="Perrotta A.R."/>
            <person name="Berdy B."/>
            <person name="Zhao S."/>
            <person name="Lieberman T.D."/>
            <person name="Swanson P.K."/>
            <person name="Smith M."/>
            <person name="Roesemann S."/>
            <person name="Alexander J.E."/>
            <person name="Rich S.A."/>
            <person name="Livny J."/>
            <person name="Vlamakis H."/>
            <person name="Clish C."/>
            <person name="Bullock K."/>
            <person name="Deik A."/>
            <person name="Scott J."/>
            <person name="Pierce K.A."/>
            <person name="Xavier R.J."/>
            <person name="Alm E.J."/>
        </authorList>
    </citation>
    <scope>NUCLEOTIDE SEQUENCE [LARGE SCALE GENOMIC DNA]</scope>
    <source>
        <strain evidence="3 5">BIOML-A1</strain>
    </source>
</reference>